<proteinExistence type="predicted"/>
<gene>
    <name evidence="4" type="ORF">FB192DRAFT_1455767</name>
</gene>
<dbReference type="Pfam" id="PF00012">
    <property type="entry name" value="HSP70"/>
    <property type="match status" value="1"/>
</dbReference>
<accession>A0A8H4F6R1</accession>
<dbReference type="InterPro" id="IPR013126">
    <property type="entry name" value="Hsp_70_fam"/>
</dbReference>
<dbReference type="AlphaFoldDB" id="A0A8H4F6R1"/>
<dbReference type="Gene3D" id="2.60.34.10">
    <property type="entry name" value="Substrate Binding Domain Of DNAk, Chain A, domain 1"/>
    <property type="match status" value="1"/>
</dbReference>
<keyword evidence="3" id="KW-0732">Signal</keyword>
<protein>
    <submittedName>
        <fullName evidence="4">Uncharacterized protein</fullName>
    </submittedName>
</protein>
<dbReference type="Proteomes" id="UP000469890">
    <property type="component" value="Unassembled WGS sequence"/>
</dbReference>
<comment type="caution">
    <text evidence="4">The sequence shown here is derived from an EMBL/GenBank/DDBJ whole genome shotgun (WGS) entry which is preliminary data.</text>
</comment>
<evidence type="ECO:0000256" key="2">
    <source>
        <dbReference type="ARBA" id="ARBA00022840"/>
    </source>
</evidence>
<feature type="signal peptide" evidence="3">
    <location>
        <begin position="1"/>
        <end position="23"/>
    </location>
</feature>
<evidence type="ECO:0000313" key="5">
    <source>
        <dbReference type="Proteomes" id="UP000469890"/>
    </source>
</evidence>
<feature type="chain" id="PRO_5034921241" evidence="3">
    <location>
        <begin position="24"/>
        <end position="567"/>
    </location>
</feature>
<dbReference type="GO" id="GO:0140662">
    <property type="term" value="F:ATP-dependent protein folding chaperone"/>
    <property type="evidence" value="ECO:0007669"/>
    <property type="project" value="InterPro"/>
</dbReference>
<reference evidence="4 5" key="1">
    <citation type="submission" date="2019-09" db="EMBL/GenBank/DDBJ databases">
        <authorList>
            <consortium name="DOE Joint Genome Institute"/>
            <person name="Mondo S.J."/>
            <person name="Navarro-Mendoza M.I."/>
            <person name="Perez-Arques C."/>
            <person name="Panchal S."/>
            <person name="Nicolas F.E."/>
            <person name="Ganguly P."/>
            <person name="Pangilinan J."/>
            <person name="Grigoriev I."/>
            <person name="Heitman J."/>
            <person name="Sanya K."/>
            <person name="Garre V."/>
        </authorList>
    </citation>
    <scope>NUCLEOTIDE SEQUENCE [LARGE SCALE GENOMIC DNA]</scope>
    <source>
        <strain evidence="4 5">MU402</strain>
    </source>
</reference>
<keyword evidence="2" id="KW-0067">ATP-binding</keyword>
<dbReference type="GO" id="GO:0005524">
    <property type="term" value="F:ATP binding"/>
    <property type="evidence" value="ECO:0007669"/>
    <property type="project" value="UniProtKB-KW"/>
</dbReference>
<dbReference type="EMBL" id="JAAECE010000002">
    <property type="protein sequence ID" value="KAF1805563.1"/>
    <property type="molecule type" value="Genomic_DNA"/>
</dbReference>
<dbReference type="SUPFAM" id="SSF100920">
    <property type="entry name" value="Heat shock protein 70kD (HSP70), peptide-binding domain"/>
    <property type="match status" value="1"/>
</dbReference>
<dbReference type="InterPro" id="IPR029047">
    <property type="entry name" value="HSP70_peptide-bd_sf"/>
</dbReference>
<evidence type="ECO:0000313" key="4">
    <source>
        <dbReference type="EMBL" id="KAF1805563.1"/>
    </source>
</evidence>
<keyword evidence="1" id="KW-0547">Nucleotide-binding</keyword>
<evidence type="ECO:0000256" key="1">
    <source>
        <dbReference type="ARBA" id="ARBA00022741"/>
    </source>
</evidence>
<organism evidence="4 5">
    <name type="scientific">Mucor circinelloides f. lusitanicus</name>
    <name type="common">Mucor racemosus var. lusitanicus</name>
    <dbReference type="NCBI Taxonomy" id="29924"/>
    <lineage>
        <taxon>Eukaryota</taxon>
        <taxon>Fungi</taxon>
        <taxon>Fungi incertae sedis</taxon>
        <taxon>Mucoromycota</taxon>
        <taxon>Mucoromycotina</taxon>
        <taxon>Mucoromycetes</taxon>
        <taxon>Mucorales</taxon>
        <taxon>Mucorineae</taxon>
        <taxon>Mucoraceae</taxon>
        <taxon>Mucor</taxon>
    </lineage>
</organism>
<evidence type="ECO:0000256" key="3">
    <source>
        <dbReference type="SAM" id="SignalP"/>
    </source>
</evidence>
<sequence>MKTHRFLFLSCIIFLFFTISAEATSNKNGTIIAVGIDLSHILLETRSRSTVRVAASLINGATSLTDEIVDISDFSTIALPDIDGSNKSWWHLFQEAHQYENAQCTNRTTGFSFNNNDTFALEEKLTYLFKRIKYTTSINYGYQKGKYFAVVAESKYDQGLIITARNPRSMAYCRPLDLRSLAKAAAKRAGFAETLVIGRNIASTMICPDKNNIEDENVYLEFHLEENSLDIAIVLKDEDGIFELLANKRLNYTTVNGSDVIPMLSSTLDELVQNAEIPDDTIINQVIITSANASHHRATIQHLQASLKRHLKANNLISCGDSAANDDSNIPHEHRITYGAAKYSRSIAREQLEGDHMICCVELSPLHYGIAVAGGLMHPIIRRHSIEDGPKSAVFTAILPQQQQQSIEIAVYRGMRLQAAFNAHVGSLHIKNEGSLSQLNITIQVDHSTDELALSVQDLTTGHSFASKFINDFKIMAAEVEQYEKNWNPEQFDLNRLLDQQLKDNVELVVSKYTSTAIDTLRERLFKKVRYTFSPGWRKQQVNDLLGRSNSMLIPITEKKVHSSPLN</sequence>
<name>A0A8H4F6R1_MUCCL</name>